<organism evidence="14 15">
    <name type="scientific">Teichococcus vastitatis</name>
    <dbReference type="NCBI Taxonomy" id="2307076"/>
    <lineage>
        <taxon>Bacteria</taxon>
        <taxon>Pseudomonadati</taxon>
        <taxon>Pseudomonadota</taxon>
        <taxon>Alphaproteobacteria</taxon>
        <taxon>Acetobacterales</taxon>
        <taxon>Roseomonadaceae</taxon>
        <taxon>Roseomonas</taxon>
    </lineage>
</organism>
<comment type="caution">
    <text evidence="14">The sequence shown here is derived from an EMBL/GenBank/DDBJ whole genome shotgun (WGS) entry which is preliminary data.</text>
</comment>
<evidence type="ECO:0000256" key="13">
    <source>
        <dbReference type="SAM" id="MobiDB-lite"/>
    </source>
</evidence>
<evidence type="ECO:0000256" key="2">
    <source>
        <dbReference type="ARBA" id="ARBA00008445"/>
    </source>
</evidence>
<protein>
    <recommendedName>
        <fullName evidence="3 12">Protein-export membrane protein SecG</fullName>
    </recommendedName>
</protein>
<comment type="similarity">
    <text evidence="2 12">Belongs to the SecG family.</text>
</comment>
<keyword evidence="7 12" id="KW-0653">Protein transport</keyword>
<keyword evidence="5 12" id="KW-1003">Cell membrane</keyword>
<evidence type="ECO:0000256" key="5">
    <source>
        <dbReference type="ARBA" id="ARBA00022475"/>
    </source>
</evidence>
<dbReference type="Proteomes" id="UP001201985">
    <property type="component" value="Unassembled WGS sequence"/>
</dbReference>
<comment type="caution">
    <text evidence="12">Lacks conserved residue(s) required for the propagation of feature annotation.</text>
</comment>
<dbReference type="PANTHER" id="PTHR34182">
    <property type="entry name" value="PROTEIN-EXPORT MEMBRANE PROTEIN SECG"/>
    <property type="match status" value="1"/>
</dbReference>
<gene>
    <name evidence="14" type="primary">secG</name>
    <name evidence="14" type="ORF">MON41_03595</name>
</gene>
<name>A0ABS9W1N8_9PROT</name>
<evidence type="ECO:0000256" key="11">
    <source>
        <dbReference type="ARBA" id="ARBA00025182"/>
    </source>
</evidence>
<dbReference type="RefSeq" id="WP_120008142.1">
    <property type="nucleotide sequence ID" value="NZ_JALBUU010000004.1"/>
</dbReference>
<evidence type="ECO:0000313" key="14">
    <source>
        <dbReference type="EMBL" id="MCI0752845.1"/>
    </source>
</evidence>
<keyword evidence="4 12" id="KW-0813">Transport</keyword>
<dbReference type="PANTHER" id="PTHR34182:SF1">
    <property type="entry name" value="PROTEIN-EXPORT MEMBRANE PROTEIN SECG"/>
    <property type="match status" value="1"/>
</dbReference>
<keyword evidence="6 12" id="KW-0812">Transmembrane</keyword>
<evidence type="ECO:0000256" key="3">
    <source>
        <dbReference type="ARBA" id="ARBA00017876"/>
    </source>
</evidence>
<evidence type="ECO:0000256" key="8">
    <source>
        <dbReference type="ARBA" id="ARBA00022989"/>
    </source>
</evidence>
<dbReference type="Pfam" id="PF03840">
    <property type="entry name" value="SecG"/>
    <property type="match status" value="1"/>
</dbReference>
<comment type="function">
    <text evidence="11 12">Involved in protein export. Participates in an early event of protein translocation.</text>
</comment>
<evidence type="ECO:0000256" key="9">
    <source>
        <dbReference type="ARBA" id="ARBA00023010"/>
    </source>
</evidence>
<dbReference type="InterPro" id="IPR004692">
    <property type="entry name" value="SecG"/>
</dbReference>
<comment type="subcellular location">
    <subcellularLocation>
        <location evidence="1 12">Cell membrane</location>
        <topology evidence="1 12">Multi-pass membrane protein</topology>
    </subcellularLocation>
</comment>
<keyword evidence="10 12" id="KW-0472">Membrane</keyword>
<feature type="compositionally biased region" description="Pro residues" evidence="13">
    <location>
        <begin position="125"/>
        <end position="136"/>
    </location>
</feature>
<evidence type="ECO:0000313" key="15">
    <source>
        <dbReference type="Proteomes" id="UP001201985"/>
    </source>
</evidence>
<keyword evidence="8 12" id="KW-1133">Transmembrane helix</keyword>
<dbReference type="EMBL" id="JALBUU010000004">
    <property type="protein sequence ID" value="MCI0752845.1"/>
    <property type="molecule type" value="Genomic_DNA"/>
</dbReference>
<keyword evidence="9 12" id="KW-0811">Translocation</keyword>
<evidence type="ECO:0000256" key="12">
    <source>
        <dbReference type="RuleBase" id="RU365087"/>
    </source>
</evidence>
<reference evidence="14 15" key="1">
    <citation type="submission" date="2022-03" db="EMBL/GenBank/DDBJ databases">
        <title>Complete genome analysis of Roseomonas KG 17.1 : a prolific producer of plant growth promoters.</title>
        <authorList>
            <person name="Saadouli I."/>
            <person name="Najjari A."/>
            <person name="Mosbah A."/>
            <person name="Ouzari H.I."/>
        </authorList>
    </citation>
    <scope>NUCLEOTIDE SEQUENCE [LARGE SCALE GENOMIC DNA]</scope>
    <source>
        <strain evidence="14 15">KG17-1</strain>
    </source>
</reference>
<proteinExistence type="inferred from homology"/>
<evidence type="ECO:0000256" key="4">
    <source>
        <dbReference type="ARBA" id="ARBA00022448"/>
    </source>
</evidence>
<keyword evidence="15" id="KW-1185">Reference proteome</keyword>
<evidence type="ECO:0000256" key="10">
    <source>
        <dbReference type="ARBA" id="ARBA00023136"/>
    </source>
</evidence>
<sequence>MMNVLLVLHLFVTLALIGVVLLQRSEGGGLGIGSSQGMGNFMTGRGTANLLTRTTAVLATLFMVLALTMALMGRGQSGRGSILDAPPPPAVSGEQPMQPTAPVGQPGSTTGTGTSPGTGGAPAQPATPPPASVPTN</sequence>
<dbReference type="NCBIfam" id="TIGR00810">
    <property type="entry name" value="secG"/>
    <property type="match status" value="1"/>
</dbReference>
<evidence type="ECO:0000256" key="6">
    <source>
        <dbReference type="ARBA" id="ARBA00022692"/>
    </source>
</evidence>
<feature type="compositionally biased region" description="Low complexity" evidence="13">
    <location>
        <begin position="102"/>
        <end position="113"/>
    </location>
</feature>
<dbReference type="PRINTS" id="PR01651">
    <property type="entry name" value="SECGEXPORT"/>
</dbReference>
<evidence type="ECO:0000256" key="1">
    <source>
        <dbReference type="ARBA" id="ARBA00004651"/>
    </source>
</evidence>
<feature type="transmembrane region" description="Helical" evidence="12">
    <location>
        <begin position="51"/>
        <end position="72"/>
    </location>
</feature>
<accession>A0ABS9W1N8</accession>
<feature type="region of interest" description="Disordered" evidence="13">
    <location>
        <begin position="76"/>
        <end position="136"/>
    </location>
</feature>
<evidence type="ECO:0000256" key="7">
    <source>
        <dbReference type="ARBA" id="ARBA00022927"/>
    </source>
</evidence>